<dbReference type="GO" id="GO:0003677">
    <property type="term" value="F:DNA binding"/>
    <property type="evidence" value="ECO:0007669"/>
    <property type="project" value="UniProtKB-KW"/>
</dbReference>
<dbReference type="InterPro" id="IPR036397">
    <property type="entry name" value="RNaseH_sf"/>
</dbReference>
<dbReference type="InterPro" id="IPR012337">
    <property type="entry name" value="RNaseH-like_sf"/>
</dbReference>
<name>A0A9W4WYE5_9GLOM</name>
<dbReference type="PANTHER" id="PTHR10322">
    <property type="entry name" value="DNA POLYMERASE CATALYTIC SUBUNIT"/>
    <property type="match status" value="1"/>
</dbReference>
<protein>
    <recommendedName>
        <fullName evidence="1">DNA-directed DNA polymerase</fullName>
        <ecNumber evidence="1">2.7.7.7</ecNumber>
    </recommendedName>
</protein>
<accession>A0A9W4WYE5</accession>
<feature type="non-terminal residue" evidence="8">
    <location>
        <position position="1"/>
    </location>
</feature>
<evidence type="ECO:0000256" key="1">
    <source>
        <dbReference type="ARBA" id="ARBA00012417"/>
    </source>
</evidence>
<evidence type="ECO:0000256" key="2">
    <source>
        <dbReference type="ARBA" id="ARBA00022679"/>
    </source>
</evidence>
<dbReference type="GO" id="GO:0003887">
    <property type="term" value="F:DNA-directed DNA polymerase activity"/>
    <property type="evidence" value="ECO:0007669"/>
    <property type="project" value="UniProtKB-KW"/>
</dbReference>
<dbReference type="PANTHER" id="PTHR10322:SF23">
    <property type="entry name" value="DNA POLYMERASE DELTA CATALYTIC SUBUNIT"/>
    <property type="match status" value="1"/>
</dbReference>
<evidence type="ECO:0000256" key="5">
    <source>
        <dbReference type="ARBA" id="ARBA00023125"/>
    </source>
</evidence>
<dbReference type="Proteomes" id="UP001153678">
    <property type="component" value="Unassembled WGS sequence"/>
</dbReference>
<keyword evidence="9" id="KW-1185">Reference proteome</keyword>
<evidence type="ECO:0000256" key="4">
    <source>
        <dbReference type="ARBA" id="ARBA00022932"/>
    </source>
</evidence>
<sequence length="320" mass="37512">QISKGTSKFGIENISAFPLRGYHIEKKSYIRVITWNQFDWYNALKAVREVDICTASDDLTPIYYYRKVACEKRLPLSSWATLSNYFHEYIQGGFNDSQYDWPFIMEKAKKLGVLELMFNHMSIKPMSLEKITKWQYQCNMIKVNNGNFYSRHLKTPRCVAINVQLCFKKFYPKAEKKTNATMTEQMREVAKYCIIDALSCQRLMIKHNVINGYREVASIAFISLFDTHYFAIGMKGLKNKHPVTGLDFASLYLSLIMTYNLSPDKIILSRKHAESLGDKHNNIPEEKGLYAKILEYLSSKWNEIKKRLAPLKKERKTWNW</sequence>
<keyword evidence="2" id="KW-0808">Transferase</keyword>
<dbReference type="InterPro" id="IPR043502">
    <property type="entry name" value="DNA/RNA_pol_sf"/>
</dbReference>
<dbReference type="InterPro" id="IPR006134">
    <property type="entry name" value="DNA-dir_DNA_pol_B_multi_dom"/>
</dbReference>
<comment type="caution">
    <text evidence="8">The sequence shown here is derived from an EMBL/GenBank/DDBJ whole genome shotgun (WGS) entry which is preliminary data.</text>
</comment>
<reference evidence="8" key="1">
    <citation type="submission" date="2022-08" db="EMBL/GenBank/DDBJ databases">
        <authorList>
            <person name="Kallberg Y."/>
            <person name="Tangrot J."/>
            <person name="Rosling A."/>
        </authorList>
    </citation>
    <scope>NUCLEOTIDE SEQUENCE</scope>
    <source>
        <strain evidence="8">Wild A</strain>
    </source>
</reference>
<dbReference type="Gene3D" id="3.30.420.10">
    <property type="entry name" value="Ribonuclease H-like superfamily/Ribonuclease H"/>
    <property type="match status" value="1"/>
</dbReference>
<gene>
    <name evidence="8" type="ORF">FWILDA_LOCUS16759</name>
</gene>
<keyword evidence="3" id="KW-0548">Nucleotidyltransferase</keyword>
<dbReference type="SUPFAM" id="SSF56672">
    <property type="entry name" value="DNA/RNA polymerases"/>
    <property type="match status" value="1"/>
</dbReference>
<dbReference type="Gene3D" id="1.10.287.690">
    <property type="entry name" value="Helix hairpin bin"/>
    <property type="match status" value="1"/>
</dbReference>
<dbReference type="EMBL" id="CAMKVN010011461">
    <property type="protein sequence ID" value="CAI2194805.1"/>
    <property type="molecule type" value="Genomic_DNA"/>
</dbReference>
<evidence type="ECO:0000313" key="9">
    <source>
        <dbReference type="Proteomes" id="UP001153678"/>
    </source>
</evidence>
<organism evidence="8 9">
    <name type="scientific">Funneliformis geosporum</name>
    <dbReference type="NCBI Taxonomy" id="1117311"/>
    <lineage>
        <taxon>Eukaryota</taxon>
        <taxon>Fungi</taxon>
        <taxon>Fungi incertae sedis</taxon>
        <taxon>Mucoromycota</taxon>
        <taxon>Glomeromycotina</taxon>
        <taxon>Glomeromycetes</taxon>
        <taxon>Glomerales</taxon>
        <taxon>Glomeraceae</taxon>
        <taxon>Funneliformis</taxon>
    </lineage>
</organism>
<evidence type="ECO:0000313" key="8">
    <source>
        <dbReference type="EMBL" id="CAI2194805.1"/>
    </source>
</evidence>
<dbReference type="Pfam" id="PF00136">
    <property type="entry name" value="DNA_pol_B"/>
    <property type="match status" value="1"/>
</dbReference>
<dbReference type="AlphaFoldDB" id="A0A9W4WYE5"/>
<feature type="domain" description="DNA-directed DNA polymerase family B multifunctional" evidence="7">
    <location>
        <begin position="241"/>
        <end position="309"/>
    </location>
</feature>
<dbReference type="GO" id="GO:0000166">
    <property type="term" value="F:nucleotide binding"/>
    <property type="evidence" value="ECO:0007669"/>
    <property type="project" value="InterPro"/>
</dbReference>
<comment type="catalytic activity">
    <reaction evidence="6">
        <text>DNA(n) + a 2'-deoxyribonucleoside 5'-triphosphate = DNA(n+1) + diphosphate</text>
        <dbReference type="Rhea" id="RHEA:22508"/>
        <dbReference type="Rhea" id="RHEA-COMP:17339"/>
        <dbReference type="Rhea" id="RHEA-COMP:17340"/>
        <dbReference type="ChEBI" id="CHEBI:33019"/>
        <dbReference type="ChEBI" id="CHEBI:61560"/>
        <dbReference type="ChEBI" id="CHEBI:173112"/>
        <dbReference type="EC" id="2.7.7.7"/>
    </reaction>
</comment>
<dbReference type="SUPFAM" id="SSF53098">
    <property type="entry name" value="Ribonuclease H-like"/>
    <property type="match status" value="1"/>
</dbReference>
<keyword evidence="5" id="KW-0238">DNA-binding</keyword>
<evidence type="ECO:0000259" key="7">
    <source>
        <dbReference type="Pfam" id="PF00136"/>
    </source>
</evidence>
<evidence type="ECO:0000256" key="6">
    <source>
        <dbReference type="ARBA" id="ARBA00049244"/>
    </source>
</evidence>
<dbReference type="InterPro" id="IPR023211">
    <property type="entry name" value="DNA_pol_palm_dom_sf"/>
</dbReference>
<dbReference type="EC" id="2.7.7.7" evidence="1"/>
<evidence type="ECO:0000256" key="3">
    <source>
        <dbReference type="ARBA" id="ARBA00022695"/>
    </source>
</evidence>
<dbReference type="InterPro" id="IPR050240">
    <property type="entry name" value="DNA_pol_type-B"/>
</dbReference>
<keyword evidence="4" id="KW-0239">DNA-directed DNA polymerase</keyword>
<proteinExistence type="predicted"/>
<dbReference type="Gene3D" id="3.90.1600.10">
    <property type="entry name" value="Palm domain of DNA polymerase"/>
    <property type="match status" value="1"/>
</dbReference>